<gene>
    <name evidence="1" type="ORF">BV22DRAFT_1012217</name>
</gene>
<reference evidence="1" key="1">
    <citation type="journal article" date="2021" name="New Phytol.">
        <title>Evolutionary innovations through gain and loss of genes in the ectomycorrhizal Boletales.</title>
        <authorList>
            <person name="Wu G."/>
            <person name="Miyauchi S."/>
            <person name="Morin E."/>
            <person name="Kuo A."/>
            <person name="Drula E."/>
            <person name="Varga T."/>
            <person name="Kohler A."/>
            <person name="Feng B."/>
            <person name="Cao Y."/>
            <person name="Lipzen A."/>
            <person name="Daum C."/>
            <person name="Hundley H."/>
            <person name="Pangilinan J."/>
            <person name="Johnson J."/>
            <person name="Barry K."/>
            <person name="LaButti K."/>
            <person name="Ng V."/>
            <person name="Ahrendt S."/>
            <person name="Min B."/>
            <person name="Choi I.G."/>
            <person name="Park H."/>
            <person name="Plett J.M."/>
            <person name="Magnuson J."/>
            <person name="Spatafora J.W."/>
            <person name="Nagy L.G."/>
            <person name="Henrissat B."/>
            <person name="Grigoriev I.V."/>
            <person name="Yang Z.L."/>
            <person name="Xu J."/>
            <person name="Martin F.M."/>
        </authorList>
    </citation>
    <scope>NUCLEOTIDE SEQUENCE</scope>
    <source>
        <strain evidence="1">KUC20120723A-06</strain>
    </source>
</reference>
<evidence type="ECO:0000313" key="2">
    <source>
        <dbReference type="Proteomes" id="UP000790709"/>
    </source>
</evidence>
<name>A0ACB8BK43_9AGAM</name>
<evidence type="ECO:0000313" key="1">
    <source>
        <dbReference type="EMBL" id="KAH7924923.1"/>
    </source>
</evidence>
<organism evidence="1 2">
    <name type="scientific">Leucogyrophana mollusca</name>
    <dbReference type="NCBI Taxonomy" id="85980"/>
    <lineage>
        <taxon>Eukaryota</taxon>
        <taxon>Fungi</taxon>
        <taxon>Dikarya</taxon>
        <taxon>Basidiomycota</taxon>
        <taxon>Agaricomycotina</taxon>
        <taxon>Agaricomycetes</taxon>
        <taxon>Agaricomycetidae</taxon>
        <taxon>Boletales</taxon>
        <taxon>Boletales incertae sedis</taxon>
        <taxon>Leucogyrophana</taxon>
    </lineage>
</organism>
<keyword evidence="2" id="KW-1185">Reference proteome</keyword>
<dbReference type="EMBL" id="MU266413">
    <property type="protein sequence ID" value="KAH7924923.1"/>
    <property type="molecule type" value="Genomic_DNA"/>
</dbReference>
<comment type="caution">
    <text evidence="1">The sequence shown here is derived from an EMBL/GenBank/DDBJ whole genome shotgun (WGS) entry which is preliminary data.</text>
</comment>
<sequence>MPIHGIGVDILHVPRLASLFARRPSRLASRILSVDELSIYNTLSTNEQLRVRFLAVRWAVKEAAYKALYPIRPTWKELTFTSMINGVKPSLLYHPSARPSASSDASGNVGALHVSVSHDGEYVFASVLAEAQ</sequence>
<proteinExistence type="predicted"/>
<protein>
    <submittedName>
        <fullName evidence="1">4'-phosphopantetheinyl transferase</fullName>
    </submittedName>
</protein>
<accession>A0ACB8BK43</accession>
<keyword evidence="1" id="KW-0808">Transferase</keyword>
<dbReference type="Proteomes" id="UP000790709">
    <property type="component" value="Unassembled WGS sequence"/>
</dbReference>